<dbReference type="PROSITE" id="PS01096">
    <property type="entry name" value="PPIC_PPIASE_1"/>
    <property type="match status" value="1"/>
</dbReference>
<evidence type="ECO:0000313" key="9">
    <source>
        <dbReference type="EMBL" id="SMC09242.1"/>
    </source>
</evidence>
<keyword evidence="4 6" id="KW-0697">Rotamase</keyword>
<reference evidence="10" key="1">
    <citation type="submission" date="2017-04" db="EMBL/GenBank/DDBJ databases">
        <authorList>
            <person name="Varghese N."/>
            <person name="Submissions S."/>
        </authorList>
    </citation>
    <scope>NUCLEOTIDE SEQUENCE [LARGE SCALE GENOMIC DNA]</scope>
    <source>
        <strain evidence="10">DSM 16512</strain>
    </source>
</reference>
<feature type="domain" description="PpiC" evidence="8">
    <location>
        <begin position="130"/>
        <end position="226"/>
    </location>
</feature>
<dbReference type="InterPro" id="IPR046357">
    <property type="entry name" value="PPIase_dom_sf"/>
</dbReference>
<organism evidence="9 10">
    <name type="scientific">Nitratiruptor tergarcus DSM 16512</name>
    <dbReference type="NCBI Taxonomy" id="1069081"/>
    <lineage>
        <taxon>Bacteria</taxon>
        <taxon>Pseudomonadati</taxon>
        <taxon>Campylobacterota</taxon>
        <taxon>Epsilonproteobacteria</taxon>
        <taxon>Nautiliales</taxon>
        <taxon>Nitratiruptoraceae</taxon>
        <taxon>Nitratiruptor</taxon>
    </lineage>
</organism>
<dbReference type="Gene3D" id="3.10.50.40">
    <property type="match status" value="1"/>
</dbReference>
<dbReference type="InterPro" id="IPR023058">
    <property type="entry name" value="PPIase_PpiC_CS"/>
</dbReference>
<dbReference type="AlphaFoldDB" id="A0A1W1WSR7"/>
<dbReference type="InterPro" id="IPR000297">
    <property type="entry name" value="PPIase_PpiC"/>
</dbReference>
<dbReference type="Pfam" id="PF13616">
    <property type="entry name" value="Rotamase_3"/>
    <property type="match status" value="1"/>
</dbReference>
<comment type="catalytic activity">
    <reaction evidence="1">
        <text>[protein]-peptidylproline (omega=180) = [protein]-peptidylproline (omega=0)</text>
        <dbReference type="Rhea" id="RHEA:16237"/>
        <dbReference type="Rhea" id="RHEA-COMP:10747"/>
        <dbReference type="Rhea" id="RHEA-COMP:10748"/>
        <dbReference type="ChEBI" id="CHEBI:83833"/>
        <dbReference type="ChEBI" id="CHEBI:83834"/>
        <dbReference type="EC" id="5.2.1.8"/>
    </reaction>
</comment>
<keyword evidence="3 7" id="KW-0732">Signal</keyword>
<name>A0A1W1WSR7_9BACT</name>
<evidence type="ECO:0000256" key="5">
    <source>
        <dbReference type="ARBA" id="ARBA00023235"/>
    </source>
</evidence>
<evidence type="ECO:0000256" key="3">
    <source>
        <dbReference type="ARBA" id="ARBA00022729"/>
    </source>
</evidence>
<dbReference type="OrthoDB" id="14196at2"/>
<accession>A0A1W1WSR7</accession>
<dbReference type="Proteomes" id="UP000192602">
    <property type="component" value="Unassembled WGS sequence"/>
</dbReference>
<dbReference type="Gene3D" id="6.10.140.970">
    <property type="match status" value="1"/>
</dbReference>
<protein>
    <recommendedName>
        <fullName evidence="2">peptidylprolyl isomerase</fullName>
        <ecNumber evidence="2">5.2.1.8</ecNumber>
    </recommendedName>
</protein>
<dbReference type="STRING" id="1069081.SAMN05660197_1048"/>
<gene>
    <name evidence="9" type="ORF">SAMN05660197_1048</name>
</gene>
<evidence type="ECO:0000313" key="10">
    <source>
        <dbReference type="Proteomes" id="UP000192602"/>
    </source>
</evidence>
<keyword evidence="10" id="KW-1185">Reference proteome</keyword>
<evidence type="ECO:0000259" key="8">
    <source>
        <dbReference type="PROSITE" id="PS50198"/>
    </source>
</evidence>
<feature type="signal peptide" evidence="7">
    <location>
        <begin position="1"/>
        <end position="21"/>
    </location>
</feature>
<proteinExistence type="predicted"/>
<evidence type="ECO:0000256" key="2">
    <source>
        <dbReference type="ARBA" id="ARBA00013194"/>
    </source>
</evidence>
<evidence type="ECO:0000256" key="1">
    <source>
        <dbReference type="ARBA" id="ARBA00000971"/>
    </source>
</evidence>
<dbReference type="SUPFAM" id="SSF109998">
    <property type="entry name" value="Triger factor/SurA peptide-binding domain-like"/>
    <property type="match status" value="1"/>
</dbReference>
<dbReference type="PROSITE" id="PS50198">
    <property type="entry name" value="PPIC_PPIASE_2"/>
    <property type="match status" value="1"/>
</dbReference>
<keyword evidence="5 6" id="KW-0413">Isomerase</keyword>
<evidence type="ECO:0000256" key="6">
    <source>
        <dbReference type="PROSITE-ProRule" id="PRU00278"/>
    </source>
</evidence>
<dbReference type="RefSeq" id="WP_084275480.1">
    <property type="nucleotide sequence ID" value="NZ_AP026671.1"/>
</dbReference>
<dbReference type="PANTHER" id="PTHR47245">
    <property type="entry name" value="PEPTIDYLPROLYL ISOMERASE"/>
    <property type="match status" value="1"/>
</dbReference>
<dbReference type="InterPro" id="IPR050245">
    <property type="entry name" value="PrsA_foldase"/>
</dbReference>
<sequence>MKKYFVGGLVALSLVASSAVAGKVLAVVNGKKITTEDAAPMLAQSGMKFEQLPPQIQQKVVDQLVERELLKEKALKSGVEKTKEYKEALNKLKADLALEIWMRKQFNSIKVTDKEAEDFYKKNIDKFKQPETVHARHILVKSEKEAKDIINELKKTPKDKLKEKFIELAKTKSVGPSGKRGGDLGYFKQGQMVKPFSDAAFSLKPGEFTTKPVKTQFGYHVIYVEDKKPASTVPFAQVKEKIKSQLKMQKFQKVIKSEAEKLKKSAKIKKNV</sequence>
<feature type="chain" id="PRO_5012212979" description="peptidylprolyl isomerase" evidence="7">
    <location>
        <begin position="22"/>
        <end position="272"/>
    </location>
</feature>
<evidence type="ECO:0000256" key="4">
    <source>
        <dbReference type="ARBA" id="ARBA00023110"/>
    </source>
</evidence>
<dbReference type="PANTHER" id="PTHR47245:SF1">
    <property type="entry name" value="FOLDASE PROTEIN PRSA"/>
    <property type="match status" value="1"/>
</dbReference>
<dbReference type="EMBL" id="FWWZ01000001">
    <property type="protein sequence ID" value="SMC09242.1"/>
    <property type="molecule type" value="Genomic_DNA"/>
</dbReference>
<dbReference type="EC" id="5.2.1.8" evidence="2"/>
<dbReference type="Gene3D" id="1.10.8.1040">
    <property type="match status" value="1"/>
</dbReference>
<dbReference type="InterPro" id="IPR027304">
    <property type="entry name" value="Trigger_fact/SurA_dom_sf"/>
</dbReference>
<dbReference type="GO" id="GO:0003755">
    <property type="term" value="F:peptidyl-prolyl cis-trans isomerase activity"/>
    <property type="evidence" value="ECO:0007669"/>
    <property type="project" value="UniProtKB-KW"/>
</dbReference>
<evidence type="ECO:0000256" key="7">
    <source>
        <dbReference type="SAM" id="SignalP"/>
    </source>
</evidence>
<dbReference type="SUPFAM" id="SSF54534">
    <property type="entry name" value="FKBP-like"/>
    <property type="match status" value="1"/>
</dbReference>